<evidence type="ECO:0000313" key="8">
    <source>
        <dbReference type="EMBL" id="SUL31201.1"/>
    </source>
</evidence>
<feature type="transmembrane region" description="Helical" evidence="6">
    <location>
        <begin position="12"/>
        <end position="28"/>
    </location>
</feature>
<keyword evidence="2" id="KW-1003">Cell membrane</keyword>
<dbReference type="Proteomes" id="UP000254116">
    <property type="component" value="Unassembled WGS sequence"/>
</dbReference>
<keyword evidence="8" id="KW-0808">Transferase</keyword>
<feature type="transmembrane region" description="Helical" evidence="6">
    <location>
        <begin position="123"/>
        <end position="140"/>
    </location>
</feature>
<proteinExistence type="predicted"/>
<dbReference type="EMBL" id="UHBY01000003">
    <property type="protein sequence ID" value="SUL31201.1"/>
    <property type="molecule type" value="Genomic_DNA"/>
</dbReference>
<dbReference type="InterPro" id="IPR011620">
    <property type="entry name" value="Sig_transdc_His_kinase_LytS_TM"/>
</dbReference>
<evidence type="ECO:0000256" key="1">
    <source>
        <dbReference type="ARBA" id="ARBA00004651"/>
    </source>
</evidence>
<evidence type="ECO:0000256" key="2">
    <source>
        <dbReference type="ARBA" id="ARBA00022475"/>
    </source>
</evidence>
<organism evidence="8 9">
    <name type="scientific">Staphylococcus aureus</name>
    <dbReference type="NCBI Taxonomy" id="1280"/>
    <lineage>
        <taxon>Bacteria</taxon>
        <taxon>Bacillati</taxon>
        <taxon>Bacillota</taxon>
        <taxon>Bacilli</taxon>
        <taxon>Bacillales</taxon>
        <taxon>Staphylococcaceae</taxon>
        <taxon>Staphylococcus</taxon>
    </lineage>
</organism>
<keyword evidence="8" id="KW-0418">Kinase</keyword>
<gene>
    <name evidence="8" type="primary">lytS_1</name>
    <name evidence="8" type="ORF">NCTC10702_00470</name>
</gene>
<evidence type="ECO:0000313" key="9">
    <source>
        <dbReference type="Proteomes" id="UP000254116"/>
    </source>
</evidence>
<keyword evidence="5 6" id="KW-0472">Membrane</keyword>
<sequence length="184" mass="20683">MLSLTMLLLERVGLIIILAYVLMNIPYFKNLMNRRRTWKARWQLCIIFSLFALMSNLTGIVIDHQHSLSGSVYFRLDDDVSLANTRVLTIGVAGLVGGPFVGLFVGVISGIFRVYMGGADAQVYLISSIFIGIIAGYFGLQAQRRKRYPSIAKSAMIGIVMEMIQMLSILTFSHDKHMRLTSYH</sequence>
<protein>
    <submittedName>
        <fullName evidence="8">Autolysis histidine kinase LytS</fullName>
    </submittedName>
</protein>
<dbReference type="AlphaFoldDB" id="A0A380EC81"/>
<comment type="subcellular location">
    <subcellularLocation>
        <location evidence="1">Cell membrane</location>
        <topology evidence="1">Multi-pass membrane protein</topology>
    </subcellularLocation>
</comment>
<feature type="domain" description="Signal transduction histidine kinase 5TM receptor LytS transmembrane region" evidence="7">
    <location>
        <begin position="25"/>
        <end position="177"/>
    </location>
</feature>
<dbReference type="GO" id="GO:0071555">
    <property type="term" value="P:cell wall organization"/>
    <property type="evidence" value="ECO:0007669"/>
    <property type="project" value="InterPro"/>
</dbReference>
<feature type="transmembrane region" description="Helical" evidence="6">
    <location>
        <begin position="87"/>
        <end position="111"/>
    </location>
</feature>
<keyword evidence="4 6" id="KW-1133">Transmembrane helix</keyword>
<name>A0A380EC81_STAAU</name>
<evidence type="ECO:0000256" key="3">
    <source>
        <dbReference type="ARBA" id="ARBA00022692"/>
    </source>
</evidence>
<reference evidence="8 9" key="1">
    <citation type="submission" date="2018-06" db="EMBL/GenBank/DDBJ databases">
        <authorList>
            <consortium name="Pathogen Informatics"/>
            <person name="Doyle S."/>
        </authorList>
    </citation>
    <scope>NUCLEOTIDE SEQUENCE [LARGE SCALE GENOMIC DNA]</scope>
    <source>
        <strain evidence="8 9">NCTC10702</strain>
    </source>
</reference>
<evidence type="ECO:0000256" key="5">
    <source>
        <dbReference type="ARBA" id="ARBA00023136"/>
    </source>
</evidence>
<dbReference type="Gene3D" id="1.10.1760.20">
    <property type="match status" value="1"/>
</dbReference>
<dbReference type="GO" id="GO:0000155">
    <property type="term" value="F:phosphorelay sensor kinase activity"/>
    <property type="evidence" value="ECO:0007669"/>
    <property type="project" value="InterPro"/>
</dbReference>
<evidence type="ECO:0000256" key="4">
    <source>
        <dbReference type="ARBA" id="ARBA00022989"/>
    </source>
</evidence>
<evidence type="ECO:0000256" key="6">
    <source>
        <dbReference type="SAM" id="Phobius"/>
    </source>
</evidence>
<accession>A0A380EC81</accession>
<feature type="transmembrane region" description="Helical" evidence="6">
    <location>
        <begin position="40"/>
        <end position="62"/>
    </location>
</feature>
<feature type="transmembrane region" description="Helical" evidence="6">
    <location>
        <begin position="152"/>
        <end position="172"/>
    </location>
</feature>
<evidence type="ECO:0000259" key="7">
    <source>
        <dbReference type="Pfam" id="PF07694"/>
    </source>
</evidence>
<dbReference type="Pfam" id="PF07694">
    <property type="entry name" value="5TM-5TMR_LYT"/>
    <property type="match status" value="1"/>
</dbReference>
<keyword evidence="3 6" id="KW-0812">Transmembrane</keyword>
<dbReference type="GO" id="GO:0005886">
    <property type="term" value="C:plasma membrane"/>
    <property type="evidence" value="ECO:0007669"/>
    <property type="project" value="UniProtKB-SubCell"/>
</dbReference>